<comment type="function">
    <text evidence="4">Catalyzes the NADPH-dependent reduction of ketopantoate into pantoic acid.</text>
</comment>
<feature type="domain" description="Ketopantoate reductase N-terminal" evidence="5">
    <location>
        <begin position="4"/>
        <end position="148"/>
    </location>
</feature>
<dbReference type="SUPFAM" id="SSF48179">
    <property type="entry name" value="6-phosphogluconate dehydrogenase C-terminal domain-like"/>
    <property type="match status" value="1"/>
</dbReference>
<keyword evidence="8" id="KW-1185">Reference proteome</keyword>
<name>A0ABW2Q9S9_9MICO</name>
<dbReference type="Pfam" id="PF02558">
    <property type="entry name" value="ApbA"/>
    <property type="match status" value="1"/>
</dbReference>
<comment type="pathway">
    <text evidence="4">Cofactor biosynthesis; (R)-pantothenate biosynthesis; (R)-pantoate from 3-methyl-2-oxobutanoate: step 2/2.</text>
</comment>
<sequence length="306" mass="31579">MHCLVYGAGAVGLYTAAALARGGVPVTLKARSASADPLTLVRGERHEEVGDVRIVDDLAGHGPFDWAIVATKAWQVTDAAREIVPVLRPGPGRILTVQNGVDAPEHVRGVAGTAATLAGTVVVIARRLAPSAVELVGADASITLGYLDHRDVDEGAAVVLEGLAAAGISASWTARVDVALWKKLALVASYGGVGALSGATVGETRAVPEARALVERAVQEVLAVARAHEVPLTDDDLADVLAVYDGFAPETTASMQRDLAEGRPSELADQNGAVVAHGRLLGVDTPVHETIFASQLPRERSARGTA</sequence>
<dbReference type="InterPro" id="IPR013328">
    <property type="entry name" value="6PGD_dom2"/>
</dbReference>
<dbReference type="SUPFAM" id="SSF51735">
    <property type="entry name" value="NAD(P)-binding Rossmann-fold domains"/>
    <property type="match status" value="1"/>
</dbReference>
<proteinExistence type="inferred from homology"/>
<keyword evidence="2 4" id="KW-0521">NADP</keyword>
<gene>
    <name evidence="7" type="ORF">ACFQQL_08900</name>
</gene>
<evidence type="ECO:0000313" key="7">
    <source>
        <dbReference type="EMBL" id="MFC7405223.1"/>
    </source>
</evidence>
<dbReference type="PANTHER" id="PTHR21708">
    <property type="entry name" value="PROBABLE 2-DEHYDROPANTOATE 2-REDUCTASE"/>
    <property type="match status" value="1"/>
</dbReference>
<dbReference type="InterPro" id="IPR013332">
    <property type="entry name" value="KPR_N"/>
</dbReference>
<evidence type="ECO:0000256" key="1">
    <source>
        <dbReference type="ARBA" id="ARBA00007870"/>
    </source>
</evidence>
<evidence type="ECO:0000259" key="5">
    <source>
        <dbReference type="Pfam" id="PF02558"/>
    </source>
</evidence>
<dbReference type="InterPro" id="IPR008927">
    <property type="entry name" value="6-PGluconate_DH-like_C_sf"/>
</dbReference>
<dbReference type="InterPro" id="IPR003710">
    <property type="entry name" value="ApbA"/>
</dbReference>
<evidence type="ECO:0000256" key="4">
    <source>
        <dbReference type="RuleBase" id="RU362068"/>
    </source>
</evidence>
<organism evidence="7 8">
    <name type="scientific">Georgenia alba</name>
    <dbReference type="NCBI Taxonomy" id="2233858"/>
    <lineage>
        <taxon>Bacteria</taxon>
        <taxon>Bacillati</taxon>
        <taxon>Actinomycetota</taxon>
        <taxon>Actinomycetes</taxon>
        <taxon>Micrococcales</taxon>
        <taxon>Bogoriellaceae</taxon>
        <taxon>Georgenia</taxon>
    </lineage>
</organism>
<accession>A0ABW2Q9S9</accession>
<dbReference type="Gene3D" id="1.10.1040.10">
    <property type="entry name" value="N-(1-d-carboxylethyl)-l-norvaline Dehydrogenase, domain 2"/>
    <property type="match status" value="1"/>
</dbReference>
<dbReference type="RefSeq" id="WP_382393358.1">
    <property type="nucleotide sequence ID" value="NZ_JBHTCQ010000001.1"/>
</dbReference>
<dbReference type="Gene3D" id="3.40.50.720">
    <property type="entry name" value="NAD(P)-binding Rossmann-like Domain"/>
    <property type="match status" value="1"/>
</dbReference>
<comment type="similarity">
    <text evidence="1 4">Belongs to the ketopantoate reductase family.</text>
</comment>
<keyword evidence="4" id="KW-0566">Pantothenate biosynthesis</keyword>
<evidence type="ECO:0000313" key="8">
    <source>
        <dbReference type="Proteomes" id="UP001596455"/>
    </source>
</evidence>
<dbReference type="InterPro" id="IPR036291">
    <property type="entry name" value="NAD(P)-bd_dom_sf"/>
</dbReference>
<feature type="domain" description="Ketopantoate reductase C-terminal" evidence="6">
    <location>
        <begin position="179"/>
        <end position="293"/>
    </location>
</feature>
<reference evidence="8" key="1">
    <citation type="journal article" date="2019" name="Int. J. Syst. Evol. Microbiol.">
        <title>The Global Catalogue of Microorganisms (GCM) 10K type strain sequencing project: providing services to taxonomists for standard genome sequencing and annotation.</title>
        <authorList>
            <consortium name="The Broad Institute Genomics Platform"/>
            <consortium name="The Broad Institute Genome Sequencing Center for Infectious Disease"/>
            <person name="Wu L."/>
            <person name="Ma J."/>
        </authorList>
    </citation>
    <scope>NUCLEOTIDE SEQUENCE [LARGE SCALE GENOMIC DNA]</scope>
    <source>
        <strain evidence="8">JCM 1490</strain>
    </source>
</reference>
<comment type="caution">
    <text evidence="7">The sequence shown here is derived from an EMBL/GenBank/DDBJ whole genome shotgun (WGS) entry which is preliminary data.</text>
</comment>
<dbReference type="Proteomes" id="UP001596455">
    <property type="component" value="Unassembled WGS sequence"/>
</dbReference>
<dbReference type="Pfam" id="PF08546">
    <property type="entry name" value="ApbA_C"/>
    <property type="match status" value="1"/>
</dbReference>
<keyword evidence="3 4" id="KW-0560">Oxidoreductase</keyword>
<dbReference type="EC" id="1.1.1.169" evidence="4"/>
<evidence type="ECO:0000256" key="2">
    <source>
        <dbReference type="ARBA" id="ARBA00022857"/>
    </source>
</evidence>
<dbReference type="PANTHER" id="PTHR21708:SF26">
    <property type="entry name" value="2-DEHYDROPANTOATE 2-REDUCTASE"/>
    <property type="match status" value="1"/>
</dbReference>
<protein>
    <recommendedName>
        <fullName evidence="4">2-dehydropantoate 2-reductase</fullName>
        <ecNumber evidence="4">1.1.1.169</ecNumber>
    </recommendedName>
    <alternativeName>
        <fullName evidence="4">Ketopantoate reductase</fullName>
    </alternativeName>
</protein>
<comment type="catalytic activity">
    <reaction evidence="4">
        <text>(R)-pantoate + NADP(+) = 2-dehydropantoate + NADPH + H(+)</text>
        <dbReference type="Rhea" id="RHEA:16233"/>
        <dbReference type="ChEBI" id="CHEBI:11561"/>
        <dbReference type="ChEBI" id="CHEBI:15378"/>
        <dbReference type="ChEBI" id="CHEBI:15980"/>
        <dbReference type="ChEBI" id="CHEBI:57783"/>
        <dbReference type="ChEBI" id="CHEBI:58349"/>
        <dbReference type="EC" id="1.1.1.169"/>
    </reaction>
</comment>
<dbReference type="InterPro" id="IPR013752">
    <property type="entry name" value="KPA_reductase"/>
</dbReference>
<evidence type="ECO:0000256" key="3">
    <source>
        <dbReference type="ARBA" id="ARBA00023002"/>
    </source>
</evidence>
<dbReference type="NCBIfam" id="TIGR00745">
    <property type="entry name" value="apbA_panE"/>
    <property type="match status" value="1"/>
</dbReference>
<evidence type="ECO:0000259" key="6">
    <source>
        <dbReference type="Pfam" id="PF08546"/>
    </source>
</evidence>
<dbReference type="InterPro" id="IPR051402">
    <property type="entry name" value="KPR-Related"/>
</dbReference>
<dbReference type="EMBL" id="JBHTCQ010000001">
    <property type="protein sequence ID" value="MFC7405223.1"/>
    <property type="molecule type" value="Genomic_DNA"/>
</dbReference>